<evidence type="ECO:0000313" key="2">
    <source>
        <dbReference type="EMBL" id="KRM40538.1"/>
    </source>
</evidence>
<name>A0A0R1YDY5_9LACO</name>
<keyword evidence="3" id="KW-1185">Reference proteome</keyword>
<dbReference type="eggNOG" id="ENOG5030U2F">
    <property type="taxonomic scope" value="Bacteria"/>
</dbReference>
<feature type="compositionally biased region" description="Polar residues" evidence="1">
    <location>
        <begin position="37"/>
        <end position="54"/>
    </location>
</feature>
<comment type="caution">
    <text evidence="2">The sequence shown here is derived from an EMBL/GenBank/DDBJ whole genome shotgun (WGS) entry which is preliminary data.</text>
</comment>
<evidence type="ECO:0000256" key="1">
    <source>
        <dbReference type="SAM" id="MobiDB-lite"/>
    </source>
</evidence>
<accession>A0A0R1YDY5</accession>
<feature type="compositionally biased region" description="Basic and acidic residues" evidence="1">
    <location>
        <begin position="14"/>
        <end position="27"/>
    </location>
</feature>
<proteinExistence type="predicted"/>
<sequence>MEDINMAFNGPKKNAFENGRETHEKMTEALNNKPEVDNTSVQPALTSSMPTKTPIQKEKVKPFTFTLKPSNRKALNRIAKRHGFNSTSAFLDEWIEQNKNN</sequence>
<reference evidence="2 3" key="1">
    <citation type="journal article" date="2015" name="Genome Announc.">
        <title>Expanding the biotechnology potential of lactobacilli through comparative genomics of 213 strains and associated genera.</title>
        <authorList>
            <person name="Sun Z."/>
            <person name="Harris H.M."/>
            <person name="McCann A."/>
            <person name="Guo C."/>
            <person name="Argimon S."/>
            <person name="Zhang W."/>
            <person name="Yang X."/>
            <person name="Jeffery I.B."/>
            <person name="Cooney J.C."/>
            <person name="Kagawa T.F."/>
            <person name="Liu W."/>
            <person name="Song Y."/>
            <person name="Salvetti E."/>
            <person name="Wrobel A."/>
            <person name="Rasinkangas P."/>
            <person name="Parkhill J."/>
            <person name="Rea M.C."/>
            <person name="O'Sullivan O."/>
            <person name="Ritari J."/>
            <person name="Douillard F.P."/>
            <person name="Paul Ross R."/>
            <person name="Yang R."/>
            <person name="Briner A.E."/>
            <person name="Felis G.E."/>
            <person name="de Vos W.M."/>
            <person name="Barrangou R."/>
            <person name="Klaenhammer T.R."/>
            <person name="Caufield P.W."/>
            <person name="Cui Y."/>
            <person name="Zhang H."/>
            <person name="O'Toole P.W."/>
        </authorList>
    </citation>
    <scope>NUCLEOTIDE SEQUENCE [LARGE SCALE GENOMIC DNA]</scope>
    <source>
        <strain evidence="2 3">DSM 5661</strain>
    </source>
</reference>
<organism evidence="2 3">
    <name type="scientific">Lactobacillus hamsteri DSM 5661 = JCM 6256</name>
    <dbReference type="NCBI Taxonomy" id="1423754"/>
    <lineage>
        <taxon>Bacteria</taxon>
        <taxon>Bacillati</taxon>
        <taxon>Bacillota</taxon>
        <taxon>Bacilli</taxon>
        <taxon>Lactobacillales</taxon>
        <taxon>Lactobacillaceae</taxon>
        <taxon>Lactobacillus</taxon>
    </lineage>
</organism>
<feature type="region of interest" description="Disordered" evidence="1">
    <location>
        <begin position="1"/>
        <end position="57"/>
    </location>
</feature>
<dbReference type="EMBL" id="AZGI01000015">
    <property type="protein sequence ID" value="KRM40538.1"/>
    <property type="molecule type" value="Genomic_DNA"/>
</dbReference>
<evidence type="ECO:0000313" key="3">
    <source>
        <dbReference type="Proteomes" id="UP000051223"/>
    </source>
</evidence>
<gene>
    <name evidence="2" type="ORF">FC39_GL000562</name>
</gene>
<protein>
    <submittedName>
        <fullName evidence="2">Uncharacterized protein</fullName>
    </submittedName>
</protein>
<dbReference type="AlphaFoldDB" id="A0A0R1YDY5"/>
<dbReference type="Proteomes" id="UP000051223">
    <property type="component" value="Unassembled WGS sequence"/>
</dbReference>
<dbReference type="PATRIC" id="fig|1423754.3.peg.582"/>